<name>A0A9J5WVH3_SOLCO</name>
<evidence type="ECO:0000313" key="1">
    <source>
        <dbReference type="EMBL" id="KAG5579819.1"/>
    </source>
</evidence>
<sequence>MFLQITYQDKATQTEKENTIEEILKAITTLCIKVDSMDSEIQKLKINEDNLKSEANTTAGTSKQVSEKQHKNANLNQLFEKPFTPRTSNTLTMEPQTSIYADSLQNEKKLYNHVMRTYIENIYKIQTYLNLNPRCTTTKEPNQDYLTQKLQGYNKLIAQPKTNVNLVRTCYNYGLLNTIYTYDGEEINGIPELHKAFVTYKRVTKGNLFYIKFYTAPTKILYEEIKPPIQVIKIGLTKDMIIPEYIGQQEEIRKIEIPSFYANKIIIGISTIIQELPNNYLNGNAIWSYYSIDQSMIYSNSRELRKADMDEVQKWILSLLKPEERPTTRALKSGFISPELLTRYCKLIGHKYPDHLCIKCNGEDNMIPDVQLE</sequence>
<protein>
    <submittedName>
        <fullName evidence="1">Uncharacterized protein</fullName>
    </submittedName>
</protein>
<proteinExistence type="predicted"/>
<organism evidence="1 2">
    <name type="scientific">Solanum commersonii</name>
    <name type="common">Commerson's wild potato</name>
    <name type="synonym">Commerson's nightshade</name>
    <dbReference type="NCBI Taxonomy" id="4109"/>
    <lineage>
        <taxon>Eukaryota</taxon>
        <taxon>Viridiplantae</taxon>
        <taxon>Streptophyta</taxon>
        <taxon>Embryophyta</taxon>
        <taxon>Tracheophyta</taxon>
        <taxon>Spermatophyta</taxon>
        <taxon>Magnoliopsida</taxon>
        <taxon>eudicotyledons</taxon>
        <taxon>Gunneridae</taxon>
        <taxon>Pentapetalae</taxon>
        <taxon>asterids</taxon>
        <taxon>lamiids</taxon>
        <taxon>Solanales</taxon>
        <taxon>Solanaceae</taxon>
        <taxon>Solanoideae</taxon>
        <taxon>Solaneae</taxon>
        <taxon>Solanum</taxon>
    </lineage>
</organism>
<dbReference type="Proteomes" id="UP000824120">
    <property type="component" value="Chromosome 10"/>
</dbReference>
<gene>
    <name evidence="1" type="ORF">H5410_050446</name>
</gene>
<dbReference type="EMBL" id="JACXVP010000010">
    <property type="protein sequence ID" value="KAG5579819.1"/>
    <property type="molecule type" value="Genomic_DNA"/>
</dbReference>
<accession>A0A9J5WVH3</accession>
<dbReference type="OrthoDB" id="1295633at2759"/>
<dbReference type="AlphaFoldDB" id="A0A9J5WVH3"/>
<keyword evidence="2" id="KW-1185">Reference proteome</keyword>
<comment type="caution">
    <text evidence="1">The sequence shown here is derived from an EMBL/GenBank/DDBJ whole genome shotgun (WGS) entry which is preliminary data.</text>
</comment>
<reference evidence="1 2" key="1">
    <citation type="submission" date="2020-09" db="EMBL/GenBank/DDBJ databases">
        <title>De no assembly of potato wild relative species, Solanum commersonii.</title>
        <authorList>
            <person name="Cho K."/>
        </authorList>
    </citation>
    <scope>NUCLEOTIDE SEQUENCE [LARGE SCALE GENOMIC DNA]</scope>
    <source>
        <strain evidence="1">LZ3.2</strain>
        <tissue evidence="1">Leaf</tissue>
    </source>
</reference>
<evidence type="ECO:0000313" key="2">
    <source>
        <dbReference type="Proteomes" id="UP000824120"/>
    </source>
</evidence>